<evidence type="ECO:0000256" key="1">
    <source>
        <dbReference type="ARBA" id="ARBA00004651"/>
    </source>
</evidence>
<keyword evidence="2" id="KW-1003">Cell membrane</keyword>
<protein>
    <submittedName>
        <fullName evidence="8">RDD family protein</fullName>
    </submittedName>
</protein>
<feature type="domain" description="RDD" evidence="7">
    <location>
        <begin position="15"/>
        <end position="182"/>
    </location>
</feature>
<evidence type="ECO:0000259" key="7">
    <source>
        <dbReference type="Pfam" id="PF06271"/>
    </source>
</evidence>
<evidence type="ECO:0000313" key="8">
    <source>
        <dbReference type="EMBL" id="EMY63548.1"/>
    </source>
</evidence>
<evidence type="ECO:0000313" key="9">
    <source>
        <dbReference type="Proteomes" id="UP000012371"/>
    </source>
</evidence>
<dbReference type="PANTHER" id="PTHR36115">
    <property type="entry name" value="PROLINE-RICH ANTIGEN HOMOLOG-RELATED"/>
    <property type="match status" value="1"/>
</dbReference>
<dbReference type="EMBL" id="AOGW02000001">
    <property type="protein sequence ID" value="EMY63548.1"/>
    <property type="molecule type" value="Genomic_DNA"/>
</dbReference>
<evidence type="ECO:0000256" key="4">
    <source>
        <dbReference type="ARBA" id="ARBA00022989"/>
    </source>
</evidence>
<keyword evidence="5 6" id="KW-0472">Membrane</keyword>
<feature type="transmembrane region" description="Helical" evidence="6">
    <location>
        <begin position="151"/>
        <end position="169"/>
    </location>
</feature>
<keyword evidence="3 6" id="KW-0812">Transmembrane</keyword>
<accession>N1VYB0</accession>
<keyword evidence="4 6" id="KW-1133">Transmembrane helix</keyword>
<dbReference type="Pfam" id="PF06271">
    <property type="entry name" value="RDD"/>
    <property type="match status" value="1"/>
</dbReference>
<dbReference type="AlphaFoldDB" id="N1VYB0"/>
<feature type="transmembrane region" description="Helical" evidence="6">
    <location>
        <begin position="50"/>
        <end position="72"/>
    </location>
</feature>
<dbReference type="RefSeq" id="WP_002971522.1">
    <property type="nucleotide sequence ID" value="NZ_AOGW02000001.1"/>
</dbReference>
<comment type="subcellular location">
    <subcellularLocation>
        <location evidence="1">Cell membrane</location>
        <topology evidence="1">Multi-pass membrane protein</topology>
    </subcellularLocation>
</comment>
<evidence type="ECO:0000256" key="6">
    <source>
        <dbReference type="SAM" id="Phobius"/>
    </source>
</evidence>
<dbReference type="InterPro" id="IPR010432">
    <property type="entry name" value="RDD"/>
</dbReference>
<gene>
    <name evidence="8" type="ORF">LEP1GSC203_0413</name>
</gene>
<comment type="caution">
    <text evidence="8">The sequence shown here is derived from an EMBL/GenBank/DDBJ whole genome shotgun (WGS) entry which is preliminary data.</text>
</comment>
<evidence type="ECO:0000256" key="5">
    <source>
        <dbReference type="ARBA" id="ARBA00023136"/>
    </source>
</evidence>
<feature type="transmembrane region" description="Helical" evidence="6">
    <location>
        <begin position="26"/>
        <end position="44"/>
    </location>
</feature>
<sequence>MMNIEKANIPDDLELASLGKRIKAHLVDFIVMLPFLSLVIYAMLKSQSLGLKYYFMLTIFYSVIFIGYRIFFTFKYGGTLGKLAVKIKIIGKNQDSLNIRDSFLREIPHIFIYVIFIINVYLMFSYYNDNSETLIAYDFSSYFKELEKQELIPNLSTYYYILSILFILFNKMKKTPHDFLANSIVTLNAKKSNVA</sequence>
<dbReference type="Proteomes" id="UP000012371">
    <property type="component" value="Unassembled WGS sequence"/>
</dbReference>
<proteinExistence type="predicted"/>
<evidence type="ECO:0000256" key="3">
    <source>
        <dbReference type="ARBA" id="ARBA00022692"/>
    </source>
</evidence>
<evidence type="ECO:0000256" key="2">
    <source>
        <dbReference type="ARBA" id="ARBA00022475"/>
    </source>
</evidence>
<dbReference type="GO" id="GO:0005886">
    <property type="term" value="C:plasma membrane"/>
    <property type="evidence" value="ECO:0007669"/>
    <property type="project" value="UniProtKB-SubCell"/>
</dbReference>
<name>N1VYB0_9LEPT</name>
<dbReference type="OrthoDB" id="9793824at2"/>
<keyword evidence="9" id="KW-1185">Reference proteome</keyword>
<dbReference type="InterPro" id="IPR051791">
    <property type="entry name" value="Pra-immunoreactive"/>
</dbReference>
<dbReference type="STRING" id="1257025.LEP1GSC203_0413"/>
<reference evidence="8" key="1">
    <citation type="submission" date="2013-03" db="EMBL/GenBank/DDBJ databases">
        <authorList>
            <person name="Harkins D.M."/>
            <person name="Durkin A.S."/>
            <person name="Brinkac L.M."/>
            <person name="Haft D.H."/>
            <person name="Selengut J.D."/>
            <person name="Sanka R."/>
            <person name="DePew J."/>
            <person name="Purushe J."/>
            <person name="Hartskeerl R.A."/>
            <person name="Ahmed A."/>
            <person name="van der Linden H."/>
            <person name="Goris M.G.A."/>
            <person name="Vinetz J.M."/>
            <person name="Sutton G.G."/>
            <person name="Nierman W.C."/>
            <person name="Fouts D.E."/>
        </authorList>
    </citation>
    <scope>NUCLEOTIDE SEQUENCE [LARGE SCALE GENOMIC DNA]</scope>
    <source>
        <strain evidence="8">LT 11-33</strain>
    </source>
</reference>
<feature type="transmembrane region" description="Helical" evidence="6">
    <location>
        <begin position="110"/>
        <end position="127"/>
    </location>
</feature>
<organism evidence="8 9">
    <name type="scientific">Leptospira terpstrae serovar Hualin str. LT 11-33 = ATCC 700639</name>
    <dbReference type="NCBI Taxonomy" id="1257025"/>
    <lineage>
        <taxon>Bacteria</taxon>
        <taxon>Pseudomonadati</taxon>
        <taxon>Spirochaetota</taxon>
        <taxon>Spirochaetia</taxon>
        <taxon>Leptospirales</taxon>
        <taxon>Leptospiraceae</taxon>
        <taxon>Leptospira</taxon>
    </lineage>
</organism>